<evidence type="ECO:0000313" key="2">
    <source>
        <dbReference type="Proteomes" id="UP001194468"/>
    </source>
</evidence>
<proteinExistence type="predicted"/>
<dbReference type="Proteomes" id="UP001194468">
    <property type="component" value="Unassembled WGS sequence"/>
</dbReference>
<evidence type="ECO:0000313" key="1">
    <source>
        <dbReference type="EMBL" id="KAF8438066.1"/>
    </source>
</evidence>
<accession>A0AAD4BS90</accession>
<keyword evidence="2" id="KW-1185">Reference proteome</keyword>
<dbReference type="EMBL" id="WHUW01000017">
    <property type="protein sequence ID" value="KAF8438066.1"/>
    <property type="molecule type" value="Genomic_DNA"/>
</dbReference>
<name>A0AAD4BS90_BOLED</name>
<protein>
    <submittedName>
        <fullName evidence="1">Uncharacterized protein</fullName>
    </submittedName>
</protein>
<gene>
    <name evidence="1" type="ORF">L210DRAFT_3545377</name>
</gene>
<dbReference type="AlphaFoldDB" id="A0AAD4BS90"/>
<organism evidence="1 2">
    <name type="scientific">Boletus edulis BED1</name>
    <dbReference type="NCBI Taxonomy" id="1328754"/>
    <lineage>
        <taxon>Eukaryota</taxon>
        <taxon>Fungi</taxon>
        <taxon>Dikarya</taxon>
        <taxon>Basidiomycota</taxon>
        <taxon>Agaricomycotina</taxon>
        <taxon>Agaricomycetes</taxon>
        <taxon>Agaricomycetidae</taxon>
        <taxon>Boletales</taxon>
        <taxon>Boletineae</taxon>
        <taxon>Boletaceae</taxon>
        <taxon>Boletoideae</taxon>
        <taxon>Boletus</taxon>
    </lineage>
</organism>
<reference evidence="1" key="2">
    <citation type="journal article" date="2020" name="Nat. Commun.">
        <title>Large-scale genome sequencing of mycorrhizal fungi provides insights into the early evolution of symbiotic traits.</title>
        <authorList>
            <person name="Miyauchi S."/>
            <person name="Kiss E."/>
            <person name="Kuo A."/>
            <person name="Drula E."/>
            <person name="Kohler A."/>
            <person name="Sanchez-Garcia M."/>
            <person name="Morin E."/>
            <person name="Andreopoulos B."/>
            <person name="Barry K.W."/>
            <person name="Bonito G."/>
            <person name="Buee M."/>
            <person name="Carver A."/>
            <person name="Chen C."/>
            <person name="Cichocki N."/>
            <person name="Clum A."/>
            <person name="Culley D."/>
            <person name="Crous P.W."/>
            <person name="Fauchery L."/>
            <person name="Girlanda M."/>
            <person name="Hayes R.D."/>
            <person name="Keri Z."/>
            <person name="LaButti K."/>
            <person name="Lipzen A."/>
            <person name="Lombard V."/>
            <person name="Magnuson J."/>
            <person name="Maillard F."/>
            <person name="Murat C."/>
            <person name="Nolan M."/>
            <person name="Ohm R.A."/>
            <person name="Pangilinan J."/>
            <person name="Pereira M.F."/>
            <person name="Perotto S."/>
            <person name="Peter M."/>
            <person name="Pfister S."/>
            <person name="Riley R."/>
            <person name="Sitrit Y."/>
            <person name="Stielow J.B."/>
            <person name="Szollosi G."/>
            <person name="Zifcakova L."/>
            <person name="Stursova M."/>
            <person name="Spatafora J.W."/>
            <person name="Tedersoo L."/>
            <person name="Vaario L.M."/>
            <person name="Yamada A."/>
            <person name="Yan M."/>
            <person name="Wang P."/>
            <person name="Xu J."/>
            <person name="Bruns T."/>
            <person name="Baldrian P."/>
            <person name="Vilgalys R."/>
            <person name="Dunand C."/>
            <person name="Henrissat B."/>
            <person name="Grigoriev I.V."/>
            <person name="Hibbett D."/>
            <person name="Nagy L.G."/>
            <person name="Martin F.M."/>
        </authorList>
    </citation>
    <scope>NUCLEOTIDE SEQUENCE</scope>
    <source>
        <strain evidence="1">BED1</strain>
    </source>
</reference>
<reference evidence="1" key="1">
    <citation type="submission" date="2019-10" db="EMBL/GenBank/DDBJ databases">
        <authorList>
            <consortium name="DOE Joint Genome Institute"/>
            <person name="Kuo A."/>
            <person name="Miyauchi S."/>
            <person name="Kiss E."/>
            <person name="Drula E."/>
            <person name="Kohler A."/>
            <person name="Sanchez-Garcia M."/>
            <person name="Andreopoulos B."/>
            <person name="Barry K.W."/>
            <person name="Bonito G."/>
            <person name="Buee M."/>
            <person name="Carver A."/>
            <person name="Chen C."/>
            <person name="Cichocki N."/>
            <person name="Clum A."/>
            <person name="Culley D."/>
            <person name="Crous P.W."/>
            <person name="Fauchery L."/>
            <person name="Girlanda M."/>
            <person name="Hayes R."/>
            <person name="Keri Z."/>
            <person name="LaButti K."/>
            <person name="Lipzen A."/>
            <person name="Lombard V."/>
            <person name="Magnuson J."/>
            <person name="Maillard F."/>
            <person name="Morin E."/>
            <person name="Murat C."/>
            <person name="Nolan M."/>
            <person name="Ohm R."/>
            <person name="Pangilinan J."/>
            <person name="Pereira M."/>
            <person name="Perotto S."/>
            <person name="Peter M."/>
            <person name="Riley R."/>
            <person name="Sitrit Y."/>
            <person name="Stielow B."/>
            <person name="Szollosi G."/>
            <person name="Zifcakova L."/>
            <person name="Stursova M."/>
            <person name="Spatafora J.W."/>
            <person name="Tedersoo L."/>
            <person name="Vaario L.-M."/>
            <person name="Yamada A."/>
            <person name="Yan M."/>
            <person name="Wang P."/>
            <person name="Xu J."/>
            <person name="Bruns T."/>
            <person name="Baldrian P."/>
            <person name="Vilgalys R."/>
            <person name="Henrissat B."/>
            <person name="Grigoriev I.V."/>
            <person name="Hibbett D."/>
            <person name="Nagy L.G."/>
            <person name="Martin F.M."/>
        </authorList>
    </citation>
    <scope>NUCLEOTIDE SEQUENCE</scope>
    <source>
        <strain evidence="1">BED1</strain>
    </source>
</reference>
<comment type="caution">
    <text evidence="1">The sequence shown here is derived from an EMBL/GenBank/DDBJ whole genome shotgun (WGS) entry which is preliminary data.</text>
</comment>
<sequence>MSCGFQWCPFVPRFSMFWAPLWHLGCLMIVHLSDHAQQFFWIFRRVVGLCPPHHHHHRTGG</sequence>